<dbReference type="AlphaFoldDB" id="A0A5C6DTF3"/>
<accession>A0A5C6DTF3</accession>
<evidence type="ECO:0000313" key="2">
    <source>
        <dbReference type="Proteomes" id="UP000319143"/>
    </source>
</evidence>
<name>A0A5C6DTF3_9BACT</name>
<comment type="caution">
    <text evidence="1">The sequence shown here is derived from an EMBL/GenBank/DDBJ whole genome shotgun (WGS) entry which is preliminary data.</text>
</comment>
<dbReference type="Proteomes" id="UP000319143">
    <property type="component" value="Unassembled WGS sequence"/>
</dbReference>
<proteinExistence type="predicted"/>
<organism evidence="1 2">
    <name type="scientific">Novipirellula artificiosorum</name>
    <dbReference type="NCBI Taxonomy" id="2528016"/>
    <lineage>
        <taxon>Bacteria</taxon>
        <taxon>Pseudomonadati</taxon>
        <taxon>Planctomycetota</taxon>
        <taxon>Planctomycetia</taxon>
        <taxon>Pirellulales</taxon>
        <taxon>Pirellulaceae</taxon>
        <taxon>Novipirellula</taxon>
    </lineage>
</organism>
<evidence type="ECO:0000313" key="1">
    <source>
        <dbReference type="EMBL" id="TWU39585.1"/>
    </source>
</evidence>
<sequence>MRGLRSAIEPKSRFVFSKEVAIANLAIDCSKPDDMAGVGDRGTVAAKSISFYNEIEAASRQITQNQGRSEVLKMIGPEHLCRTATP</sequence>
<gene>
    <name evidence="1" type="ORF">Poly41_24400</name>
</gene>
<reference evidence="1 2" key="1">
    <citation type="submission" date="2019-02" db="EMBL/GenBank/DDBJ databases">
        <title>Deep-cultivation of Planctomycetes and their phenomic and genomic characterization uncovers novel biology.</title>
        <authorList>
            <person name="Wiegand S."/>
            <person name="Jogler M."/>
            <person name="Boedeker C."/>
            <person name="Pinto D."/>
            <person name="Vollmers J."/>
            <person name="Rivas-Marin E."/>
            <person name="Kohn T."/>
            <person name="Peeters S.H."/>
            <person name="Heuer A."/>
            <person name="Rast P."/>
            <person name="Oberbeckmann S."/>
            <person name="Bunk B."/>
            <person name="Jeske O."/>
            <person name="Meyerdierks A."/>
            <person name="Storesund J.E."/>
            <person name="Kallscheuer N."/>
            <person name="Luecker S."/>
            <person name="Lage O.M."/>
            <person name="Pohl T."/>
            <person name="Merkel B.J."/>
            <person name="Hornburger P."/>
            <person name="Mueller R.-W."/>
            <person name="Bruemmer F."/>
            <person name="Labrenz M."/>
            <person name="Spormann A.M."/>
            <person name="Op Den Camp H."/>
            <person name="Overmann J."/>
            <person name="Amann R."/>
            <person name="Jetten M.S.M."/>
            <person name="Mascher T."/>
            <person name="Medema M.H."/>
            <person name="Devos D.P."/>
            <person name="Kaster A.-K."/>
            <person name="Ovreas L."/>
            <person name="Rohde M."/>
            <person name="Galperin M.Y."/>
            <person name="Jogler C."/>
        </authorList>
    </citation>
    <scope>NUCLEOTIDE SEQUENCE [LARGE SCALE GENOMIC DNA]</scope>
    <source>
        <strain evidence="1 2">Poly41</strain>
    </source>
</reference>
<keyword evidence="2" id="KW-1185">Reference proteome</keyword>
<dbReference type="EMBL" id="SJPV01000003">
    <property type="protein sequence ID" value="TWU39585.1"/>
    <property type="molecule type" value="Genomic_DNA"/>
</dbReference>
<protein>
    <submittedName>
        <fullName evidence="1">Uncharacterized protein</fullName>
    </submittedName>
</protein>